<keyword evidence="2" id="KW-1185">Reference proteome</keyword>
<dbReference type="Proteomes" id="UP000317243">
    <property type="component" value="Unassembled WGS sequence"/>
</dbReference>
<name>A0A5C5WM94_9PLAN</name>
<evidence type="ECO:0000313" key="2">
    <source>
        <dbReference type="Proteomes" id="UP000317243"/>
    </source>
</evidence>
<evidence type="ECO:0000313" key="1">
    <source>
        <dbReference type="EMBL" id="TWT51737.1"/>
    </source>
</evidence>
<dbReference type="EMBL" id="SIHI01000011">
    <property type="protein sequence ID" value="TWT51737.1"/>
    <property type="molecule type" value="Genomic_DNA"/>
</dbReference>
<reference evidence="1 2" key="1">
    <citation type="submission" date="2019-02" db="EMBL/GenBank/DDBJ databases">
        <title>Deep-cultivation of Planctomycetes and their phenomic and genomic characterization uncovers novel biology.</title>
        <authorList>
            <person name="Wiegand S."/>
            <person name="Jogler M."/>
            <person name="Boedeker C."/>
            <person name="Pinto D."/>
            <person name="Vollmers J."/>
            <person name="Rivas-Marin E."/>
            <person name="Kohn T."/>
            <person name="Peeters S.H."/>
            <person name="Heuer A."/>
            <person name="Rast P."/>
            <person name="Oberbeckmann S."/>
            <person name="Bunk B."/>
            <person name="Jeske O."/>
            <person name="Meyerdierks A."/>
            <person name="Storesund J.E."/>
            <person name="Kallscheuer N."/>
            <person name="Luecker S."/>
            <person name="Lage O.M."/>
            <person name="Pohl T."/>
            <person name="Merkel B.J."/>
            <person name="Hornburger P."/>
            <person name="Mueller R.-W."/>
            <person name="Bruemmer F."/>
            <person name="Labrenz M."/>
            <person name="Spormann A.M."/>
            <person name="Op Den Camp H."/>
            <person name="Overmann J."/>
            <person name="Amann R."/>
            <person name="Jetten M.S.M."/>
            <person name="Mascher T."/>
            <person name="Medema M.H."/>
            <person name="Devos D.P."/>
            <person name="Kaster A.-K."/>
            <person name="Ovreas L."/>
            <person name="Rohde M."/>
            <person name="Galperin M.Y."/>
            <person name="Jogler C."/>
        </authorList>
    </citation>
    <scope>NUCLEOTIDE SEQUENCE [LARGE SCALE GENOMIC DNA]</scope>
    <source>
        <strain evidence="1 2">KOR42</strain>
    </source>
</reference>
<comment type="caution">
    <text evidence="1">The sequence shown here is derived from an EMBL/GenBank/DDBJ whole genome shotgun (WGS) entry which is preliminary data.</text>
</comment>
<sequence>MLAVRRSPTVASRGRFATGDAAGRWPSLGTLDLGHATRRMGLATSHAMQLHFVSFLFFIMADTSDKASRPANSDATPSAEPVFKVRFGEVSAAVFADQVETKDGNTFTRHNVSLRRSYRDADSGDWKHTNVLSETDLLPAAEALRHCFYEIAKRK</sequence>
<gene>
    <name evidence="1" type="ORF">KOR42_34240</name>
</gene>
<proteinExistence type="predicted"/>
<organism evidence="1 2">
    <name type="scientific">Thalassoglobus neptunius</name>
    <dbReference type="NCBI Taxonomy" id="1938619"/>
    <lineage>
        <taxon>Bacteria</taxon>
        <taxon>Pseudomonadati</taxon>
        <taxon>Planctomycetota</taxon>
        <taxon>Planctomycetia</taxon>
        <taxon>Planctomycetales</taxon>
        <taxon>Planctomycetaceae</taxon>
        <taxon>Thalassoglobus</taxon>
    </lineage>
</organism>
<dbReference type="AlphaFoldDB" id="A0A5C5WM94"/>
<protein>
    <submittedName>
        <fullName evidence="1">Uncharacterized protein</fullName>
    </submittedName>
</protein>
<accession>A0A5C5WM94</accession>